<dbReference type="RefSeq" id="XP_033721569.1">
    <property type="nucleotide sequence ID" value="XM_033865678.1"/>
</dbReference>
<reference evidence="3" key="2">
    <citation type="submission" date="2025-08" db="UniProtKB">
        <authorList>
            <consortium name="RefSeq"/>
        </authorList>
    </citation>
    <scope>IDENTIFICATION</scope>
    <source>
        <tissue evidence="3">Spleen</tissue>
    </source>
</reference>
<gene>
    <name evidence="3" type="primary">LOC109552057</name>
</gene>
<accession>A0A6J3S505</accession>
<feature type="region of interest" description="Disordered" evidence="1">
    <location>
        <begin position="321"/>
        <end position="381"/>
    </location>
</feature>
<dbReference type="Proteomes" id="UP000245320">
    <property type="component" value="Chromosome 11"/>
</dbReference>
<evidence type="ECO:0000313" key="2">
    <source>
        <dbReference type="Proteomes" id="UP000245320"/>
    </source>
</evidence>
<feature type="compositionally biased region" description="Basic and acidic residues" evidence="1">
    <location>
        <begin position="350"/>
        <end position="363"/>
    </location>
</feature>
<feature type="compositionally biased region" description="Low complexity" evidence="1">
    <location>
        <begin position="24"/>
        <end position="79"/>
    </location>
</feature>
<feature type="compositionally biased region" description="Low complexity" evidence="1">
    <location>
        <begin position="118"/>
        <end position="141"/>
    </location>
</feature>
<name>A0A6J3S505_TURTR</name>
<dbReference type="AlphaFoldDB" id="A0A6J3S505"/>
<dbReference type="InParanoid" id="A0A6J3S505"/>
<feature type="compositionally biased region" description="Pro residues" evidence="1">
    <location>
        <begin position="156"/>
        <end position="172"/>
    </location>
</feature>
<feature type="region of interest" description="Disordered" evidence="1">
    <location>
        <begin position="1"/>
        <end position="177"/>
    </location>
</feature>
<sequence>MSPETWPHSAARTGLRSGQGPWVRPGSPSRARACARAPRCPQSWQPAPRSAAAERAPAAASVPGRRGRAAAGACGPPGAKQKADESPRHGAPYPAAAGGRDRAGGEPPGRRARGGAHAGLRAQARGPGGESAARAARPACARRPREEGARRRAPCFPVPSSPGPPYPLPRPDPAAKGWAGKRALWDRCQLRDKRHKIGGNGGSAAGALGRGRRRRGGRILGADPGKFGKSPRRLRSGGGHTGRAALRAALALSAPLLNNSWRGRRPLACTGRAARLCPAAAAAFGAPAALDERPRGGRARVVPALARRPAGPAAFIVPRARAARPSGDRRHPAARPTARRWKFGPAEPGRQPRDARELGESRGARRRGPPLQGVGVPGPARFRFRPGQRSLAAQVADVEIVSCGPLCGEVRSFNTGKPEPGEVEQRGPRRGAGPGEWGLAVRFARAVPELSRPCHELWDMAPLCSLPFRRVKERITWNPRLRPMAEGLCSRGHDSAAPAASGRVPPARAERPCLDWVHSRFLRPNMAGPRAPPRKCTPVVAFKRRSRTTRPGGRCLPCVWVVRQPRRSHPFFPAPWSLADTWSSDDRATLRPLTGS</sequence>
<organism evidence="2 3">
    <name type="scientific">Tursiops truncatus</name>
    <name type="common">Atlantic bottle-nosed dolphin</name>
    <name type="synonym">Delphinus truncatus</name>
    <dbReference type="NCBI Taxonomy" id="9739"/>
    <lineage>
        <taxon>Eukaryota</taxon>
        <taxon>Metazoa</taxon>
        <taxon>Chordata</taxon>
        <taxon>Craniata</taxon>
        <taxon>Vertebrata</taxon>
        <taxon>Euteleostomi</taxon>
        <taxon>Mammalia</taxon>
        <taxon>Eutheria</taxon>
        <taxon>Laurasiatheria</taxon>
        <taxon>Artiodactyla</taxon>
        <taxon>Whippomorpha</taxon>
        <taxon>Cetacea</taxon>
        <taxon>Odontoceti</taxon>
        <taxon>Delphinidae</taxon>
        <taxon>Tursiops</taxon>
    </lineage>
</organism>
<feature type="compositionally biased region" description="Low complexity" evidence="1">
    <location>
        <begin position="369"/>
        <end position="379"/>
    </location>
</feature>
<proteinExistence type="predicted"/>
<evidence type="ECO:0000256" key="1">
    <source>
        <dbReference type="SAM" id="MobiDB-lite"/>
    </source>
</evidence>
<dbReference type="OrthoDB" id="9809754at2759"/>
<reference evidence="2" key="1">
    <citation type="submission" date="2024-06" db="UniProtKB">
        <authorList>
            <consortium name="RefSeq"/>
        </authorList>
    </citation>
    <scope>NUCLEOTIDE SEQUENCE [LARGE SCALE GENOMIC DNA]</scope>
</reference>
<feature type="region of interest" description="Disordered" evidence="1">
    <location>
        <begin position="194"/>
        <end position="240"/>
    </location>
</feature>
<evidence type="ECO:0000313" key="3">
    <source>
        <dbReference type="RefSeq" id="XP_033721569.1"/>
    </source>
</evidence>
<keyword evidence="2" id="KW-1185">Reference proteome</keyword>
<feature type="compositionally biased region" description="Low complexity" evidence="1">
    <location>
        <begin position="89"/>
        <end position="98"/>
    </location>
</feature>
<feature type="region of interest" description="Disordered" evidence="1">
    <location>
        <begin position="414"/>
        <end position="433"/>
    </location>
</feature>
<protein>
    <submittedName>
        <fullName evidence="3">Collagen alpha-1(I) chain-like</fullName>
    </submittedName>
</protein>